<feature type="region of interest" description="Disordered" evidence="5">
    <location>
        <begin position="28"/>
        <end position="126"/>
    </location>
</feature>
<reference evidence="7 8" key="1">
    <citation type="journal article" date="2020" name="bioRxiv">
        <title>Sequence and annotation of 42 cannabis genomes reveals extensive copy number variation in cannabinoid synthesis and pathogen resistance genes.</title>
        <authorList>
            <person name="Mckernan K.J."/>
            <person name="Helbert Y."/>
            <person name="Kane L.T."/>
            <person name="Ebling H."/>
            <person name="Zhang L."/>
            <person name="Liu B."/>
            <person name="Eaton Z."/>
            <person name="Mclaughlin S."/>
            <person name="Kingan S."/>
            <person name="Baybayan P."/>
            <person name="Concepcion G."/>
            <person name="Jordan M."/>
            <person name="Riva A."/>
            <person name="Barbazuk W."/>
            <person name="Harkins T."/>
        </authorList>
    </citation>
    <scope>NUCLEOTIDE SEQUENCE [LARGE SCALE GENOMIC DNA]</scope>
    <source>
        <strain evidence="8">cv. Jamaican Lion 4</strain>
        <tissue evidence="7">Leaf</tissue>
    </source>
</reference>
<dbReference type="Gene3D" id="3.20.190.20">
    <property type="match status" value="1"/>
</dbReference>
<evidence type="ECO:0000256" key="3">
    <source>
        <dbReference type="ARBA" id="ARBA00022801"/>
    </source>
</evidence>
<proteinExistence type="inferred from homology"/>
<dbReference type="FunFam" id="2.40.10.10:FF:000012">
    <property type="entry name" value="protease Do-like 9"/>
    <property type="match status" value="1"/>
</dbReference>
<protein>
    <recommendedName>
        <fullName evidence="6">Protease Do-like PDZ domain-containing protein</fullName>
    </recommendedName>
</protein>
<comment type="caution">
    <text evidence="7">The sequence shown here is derived from an EMBL/GenBank/DDBJ whole genome shotgun (WGS) entry which is preliminary data.</text>
</comment>
<dbReference type="EMBL" id="JAATIQ010000595">
    <property type="protein sequence ID" value="KAF4350559.1"/>
    <property type="molecule type" value="Genomic_DNA"/>
</dbReference>
<keyword evidence="2" id="KW-0645">Protease</keyword>
<keyword evidence="3" id="KW-0378">Hydrolase</keyword>
<dbReference type="Pfam" id="PF17815">
    <property type="entry name" value="PDZ_3"/>
    <property type="match status" value="1"/>
</dbReference>
<dbReference type="Pfam" id="PF13365">
    <property type="entry name" value="Trypsin_2"/>
    <property type="match status" value="1"/>
</dbReference>
<comment type="similarity">
    <text evidence="1">Belongs to the peptidase S1C family.</text>
</comment>
<dbReference type="Gene3D" id="2.40.10.10">
    <property type="entry name" value="Trypsin-like serine proteases"/>
    <property type="match status" value="2"/>
</dbReference>
<dbReference type="PANTHER" id="PTHR45980">
    <property type="match status" value="1"/>
</dbReference>
<dbReference type="InterPro" id="IPR009003">
    <property type="entry name" value="Peptidase_S1_PA"/>
</dbReference>
<gene>
    <name evidence="7" type="ORF">G4B88_030092</name>
</gene>
<dbReference type="PANTHER" id="PTHR45980:SF6">
    <property type="entry name" value="PROTEASE DO-LIKE 2, CHLOROPLASTIC"/>
    <property type="match status" value="1"/>
</dbReference>
<evidence type="ECO:0000313" key="7">
    <source>
        <dbReference type="EMBL" id="KAF4350559.1"/>
    </source>
</evidence>
<evidence type="ECO:0000256" key="4">
    <source>
        <dbReference type="ARBA" id="ARBA00022825"/>
    </source>
</evidence>
<sequence>MAATVSNCCFSLLNSTVKLPPCSVSTRPTTFSTLQTPISSLTPSNQGNRLYRSTKASSSSSSSPHFGREKESVSGKEFRGRRDERRSSIYVDGSKSGGKAQTAAFKSFGTQRKDKKDKEKESVFDRKDQQVEAGNLQDATFLNAVVKVYCTHTEPDYSLPWQKQRQFTSTGSAFMIGDGKLLTNAHCVEHETQVKVKRRGDDTKYVARVLARGVDCDIALLSVDSKEFWEGAEPLELGRLPHLQHFVILTEQDAVTVVGYPLGGDTISVTKGVVSRIEVTSYAHGSSDLLGIQIDAAINPGNSGGPAFNDQGECIGVAFQVYRSEEAENIGYVIPTTVVSHFLDDYERNGKYTGFPSLGLLLQKLENPALRACLKVKSSEGVLVRRIEPTSDAYNVLKQLSVQWLTLACTFEYYEFGLDLSKYFKFSDTENLALLQGDVIVSFDDIRVGCEGTVPFRSNERIAFRYLISQKFAGDVAELGVIRAGEFMKVKVVLKPRVHLVPYHIDGGQPSYLIIAGLVFTPLSEPLIEEECEDSIGLKLLTKARYSLARFKGEQIVLLSQVLANEVNIGYEDMSNQQVLKLNGTRIRNIHHLAHLVDSCKDKYLVFEFEDNYIVVLEREASTAASSCILKDYGIPSERSSDLLEPYVDSVGDNQSLDKDYADSPVSNFEIGFDGLLWT</sequence>
<name>A0A7J6DYL5_CANSA</name>
<evidence type="ECO:0000313" key="8">
    <source>
        <dbReference type="Proteomes" id="UP000583929"/>
    </source>
</evidence>
<keyword evidence="8" id="KW-1185">Reference proteome</keyword>
<feature type="domain" description="Protease Do-like PDZ" evidence="6">
    <location>
        <begin position="501"/>
        <end position="642"/>
    </location>
</feature>
<dbReference type="GO" id="GO:0004252">
    <property type="term" value="F:serine-type endopeptidase activity"/>
    <property type="evidence" value="ECO:0007669"/>
    <property type="project" value="InterPro"/>
</dbReference>
<dbReference type="Gene3D" id="2.30.42.10">
    <property type="match status" value="1"/>
</dbReference>
<evidence type="ECO:0000256" key="5">
    <source>
        <dbReference type="SAM" id="MobiDB-lite"/>
    </source>
</evidence>
<dbReference type="InterPro" id="IPR043504">
    <property type="entry name" value="Peptidase_S1_PA_chymotrypsin"/>
</dbReference>
<dbReference type="InterPro" id="IPR036034">
    <property type="entry name" value="PDZ_sf"/>
</dbReference>
<evidence type="ECO:0000256" key="1">
    <source>
        <dbReference type="ARBA" id="ARBA00010541"/>
    </source>
</evidence>
<feature type="compositionally biased region" description="Basic and acidic residues" evidence="5">
    <location>
        <begin position="111"/>
        <end position="126"/>
    </location>
</feature>
<dbReference type="InterPro" id="IPR001940">
    <property type="entry name" value="Peptidase_S1C"/>
</dbReference>
<evidence type="ECO:0000256" key="2">
    <source>
        <dbReference type="ARBA" id="ARBA00022670"/>
    </source>
</evidence>
<dbReference type="Proteomes" id="UP000583929">
    <property type="component" value="Unassembled WGS sequence"/>
</dbReference>
<dbReference type="PRINTS" id="PR00834">
    <property type="entry name" value="PROTEASES2C"/>
</dbReference>
<dbReference type="AlphaFoldDB" id="A0A7J6DYL5"/>
<feature type="compositionally biased region" description="Basic and acidic residues" evidence="5">
    <location>
        <begin position="66"/>
        <end position="87"/>
    </location>
</feature>
<feature type="compositionally biased region" description="Polar residues" evidence="5">
    <location>
        <begin position="28"/>
        <end position="48"/>
    </location>
</feature>
<evidence type="ECO:0000259" key="6">
    <source>
        <dbReference type="Pfam" id="PF17815"/>
    </source>
</evidence>
<accession>A0A7J6DYL5</accession>
<dbReference type="InterPro" id="IPR041517">
    <property type="entry name" value="DEGP_PDZ"/>
</dbReference>
<organism evidence="7 8">
    <name type="scientific">Cannabis sativa</name>
    <name type="common">Hemp</name>
    <name type="synonym">Marijuana</name>
    <dbReference type="NCBI Taxonomy" id="3483"/>
    <lineage>
        <taxon>Eukaryota</taxon>
        <taxon>Viridiplantae</taxon>
        <taxon>Streptophyta</taxon>
        <taxon>Embryophyta</taxon>
        <taxon>Tracheophyta</taxon>
        <taxon>Spermatophyta</taxon>
        <taxon>Magnoliopsida</taxon>
        <taxon>eudicotyledons</taxon>
        <taxon>Gunneridae</taxon>
        <taxon>Pentapetalae</taxon>
        <taxon>rosids</taxon>
        <taxon>fabids</taxon>
        <taxon>Rosales</taxon>
        <taxon>Cannabaceae</taxon>
        <taxon>Cannabis</taxon>
    </lineage>
</organism>
<dbReference type="InterPro" id="IPR046449">
    <property type="entry name" value="DEGP_PDZ_sf"/>
</dbReference>
<dbReference type="GO" id="GO:0006508">
    <property type="term" value="P:proteolysis"/>
    <property type="evidence" value="ECO:0007669"/>
    <property type="project" value="UniProtKB-KW"/>
</dbReference>
<dbReference type="SUPFAM" id="SSF50494">
    <property type="entry name" value="Trypsin-like serine proteases"/>
    <property type="match status" value="1"/>
</dbReference>
<keyword evidence="4" id="KW-0720">Serine protease</keyword>